<gene>
    <name evidence="2" type="ORF">QUF54_03310</name>
</gene>
<feature type="signal peptide" evidence="1">
    <location>
        <begin position="1"/>
        <end position="23"/>
    </location>
</feature>
<feature type="chain" id="PRO_5047217355" evidence="1">
    <location>
        <begin position="24"/>
        <end position="338"/>
    </location>
</feature>
<keyword evidence="3" id="KW-1185">Reference proteome</keyword>
<accession>A0ABT7VRR4</accession>
<keyword evidence="1" id="KW-0732">Signal</keyword>
<dbReference type="EMBL" id="JAUCGM010000127">
    <property type="protein sequence ID" value="MDM8562362.1"/>
    <property type="molecule type" value="Genomic_DNA"/>
</dbReference>
<sequence>MKKLTTTLLASSITLMSVTPTFAEWSENLLANPGAEIGDTSGWTVLEAAFGVTNEYQEDNEYIYPHTGLSFFYYTYYRRVELRVEQELDVSKYASAIDAGNAALNMGIWANTHNDYCTCRLTIKFFGDAGFLDAQTTGDVACSDGTWKEKQLTVESIPAGTRTLTYILQGGYYPAFDDAYLNISVGPTVVQPHCSPPTSTQLCGAEGCTWSYLPEALTDGDCAYIPIDRFRADDGNLWHNPLRFQPSGVFSHSDGTQYDATQFAPGSYKNAIEGFFQIRHACQASWYSGAKDLGWVPANVVGAIQYCVYPENIQEVVNGLRAVANQLACENDLPECNQ</sequence>
<name>A0ABT7VRR4_9GAMM</name>
<dbReference type="Proteomes" id="UP001171945">
    <property type="component" value="Unassembled WGS sequence"/>
</dbReference>
<proteinExistence type="predicted"/>
<protein>
    <submittedName>
        <fullName evidence="2">Uncharacterized protein</fullName>
    </submittedName>
</protein>
<evidence type="ECO:0000313" key="3">
    <source>
        <dbReference type="Proteomes" id="UP001171945"/>
    </source>
</evidence>
<dbReference type="Gene3D" id="2.60.120.260">
    <property type="entry name" value="Galactose-binding domain-like"/>
    <property type="match status" value="1"/>
</dbReference>
<organism evidence="2 3">
    <name type="scientific">Candidatus Marithioploca araucensis</name>
    <dbReference type="NCBI Taxonomy" id="70273"/>
    <lineage>
        <taxon>Bacteria</taxon>
        <taxon>Pseudomonadati</taxon>
        <taxon>Pseudomonadota</taxon>
        <taxon>Gammaproteobacteria</taxon>
        <taxon>Thiotrichales</taxon>
        <taxon>Thiotrichaceae</taxon>
        <taxon>Candidatus Marithioploca</taxon>
    </lineage>
</organism>
<reference evidence="2" key="1">
    <citation type="submission" date="2023-06" db="EMBL/GenBank/DDBJ databases">
        <title>Uncultivated large filamentous bacteria from sulfidic sediments reveal new species and different genomic features in energy metabolism and defense.</title>
        <authorList>
            <person name="Fonseca A."/>
        </authorList>
    </citation>
    <scope>NUCLEOTIDE SEQUENCE</scope>
    <source>
        <strain evidence="2">HSG4</strain>
    </source>
</reference>
<evidence type="ECO:0000256" key="1">
    <source>
        <dbReference type="SAM" id="SignalP"/>
    </source>
</evidence>
<comment type="caution">
    <text evidence="2">The sequence shown here is derived from an EMBL/GenBank/DDBJ whole genome shotgun (WGS) entry which is preliminary data.</text>
</comment>
<evidence type="ECO:0000313" key="2">
    <source>
        <dbReference type="EMBL" id="MDM8562362.1"/>
    </source>
</evidence>